<evidence type="ECO:0000256" key="2">
    <source>
        <dbReference type="SAM" id="MobiDB-lite"/>
    </source>
</evidence>
<dbReference type="GO" id="GO:0030368">
    <property type="term" value="F:interleukin-17 receptor activity"/>
    <property type="evidence" value="ECO:0007669"/>
    <property type="project" value="InterPro"/>
</dbReference>
<dbReference type="EMBL" id="UYYA01004284">
    <property type="protein sequence ID" value="VDM60947.1"/>
    <property type="molecule type" value="Genomic_DNA"/>
</dbReference>
<dbReference type="PANTHER" id="PTHR15583">
    <property type="entry name" value="INTERLEUKIN-17 RECEPTOR"/>
    <property type="match status" value="1"/>
</dbReference>
<evidence type="ECO:0000256" key="1">
    <source>
        <dbReference type="ARBA" id="ARBA00022729"/>
    </source>
</evidence>
<reference evidence="6" key="1">
    <citation type="submission" date="2016-04" db="UniProtKB">
        <authorList>
            <consortium name="WormBaseParasite"/>
        </authorList>
    </citation>
    <scope>IDENTIFICATION</scope>
</reference>
<name>A0A158PJY2_ANGCS</name>
<dbReference type="Proteomes" id="UP000267027">
    <property type="component" value="Unassembled WGS sequence"/>
</dbReference>
<keyword evidence="1" id="KW-0732">Signal</keyword>
<dbReference type="InterPro" id="IPR057066">
    <property type="entry name" value="Ig_ILCR1"/>
</dbReference>
<organism evidence="6">
    <name type="scientific">Angiostrongylus costaricensis</name>
    <name type="common">Nematode worm</name>
    <dbReference type="NCBI Taxonomy" id="334426"/>
    <lineage>
        <taxon>Eukaryota</taxon>
        <taxon>Metazoa</taxon>
        <taxon>Ecdysozoa</taxon>
        <taxon>Nematoda</taxon>
        <taxon>Chromadorea</taxon>
        <taxon>Rhabditida</taxon>
        <taxon>Rhabditina</taxon>
        <taxon>Rhabditomorpha</taxon>
        <taxon>Strongyloidea</taxon>
        <taxon>Metastrongylidae</taxon>
        <taxon>Angiostrongylus</taxon>
    </lineage>
</organism>
<feature type="region of interest" description="Disordered" evidence="2">
    <location>
        <begin position="359"/>
        <end position="416"/>
    </location>
</feature>
<dbReference type="STRING" id="334426.A0A158PJY2"/>
<evidence type="ECO:0000313" key="5">
    <source>
        <dbReference type="Proteomes" id="UP000267027"/>
    </source>
</evidence>
<dbReference type="InterPro" id="IPR039465">
    <property type="entry name" value="IL-17_rcpt-like"/>
</dbReference>
<dbReference type="Gene3D" id="3.40.50.11530">
    <property type="match status" value="1"/>
</dbReference>
<gene>
    <name evidence="4" type="ORF">ACOC_LOCUS9362</name>
</gene>
<dbReference type="OrthoDB" id="5915222at2759"/>
<evidence type="ECO:0000313" key="4">
    <source>
        <dbReference type="EMBL" id="VDM60947.1"/>
    </source>
</evidence>
<evidence type="ECO:0000313" key="6">
    <source>
        <dbReference type="WBParaSite" id="ACOC_0000936101-mRNA-1"/>
    </source>
</evidence>
<dbReference type="Pfam" id="PF23608">
    <property type="entry name" value="Ig_ILCR1"/>
    <property type="match status" value="1"/>
</dbReference>
<proteinExistence type="predicted"/>
<dbReference type="AlphaFoldDB" id="A0A158PJY2"/>
<feature type="domain" description="ILCR1 Ig-like" evidence="3">
    <location>
        <begin position="51"/>
        <end position="90"/>
    </location>
</feature>
<accession>A0A158PJY2</accession>
<dbReference type="PANTHER" id="PTHR15583:SF20">
    <property type="entry name" value="INTERLEUKIN CYTOKINE RECEPTOR-RELATED PROTEIN 1"/>
    <property type="match status" value="1"/>
</dbReference>
<protein>
    <recommendedName>
        <fullName evidence="3">ILCR1 Ig-like domain-containing protein</fullName>
    </recommendedName>
</protein>
<evidence type="ECO:0000259" key="3">
    <source>
        <dbReference type="Pfam" id="PF23608"/>
    </source>
</evidence>
<dbReference type="WBParaSite" id="ACOC_0000936101-mRNA-1">
    <property type="protein sequence ID" value="ACOC_0000936101-mRNA-1"/>
    <property type="gene ID" value="ACOC_0000936101"/>
</dbReference>
<reference evidence="4 5" key="2">
    <citation type="submission" date="2018-11" db="EMBL/GenBank/DDBJ databases">
        <authorList>
            <consortium name="Pathogen Informatics"/>
        </authorList>
    </citation>
    <scope>NUCLEOTIDE SEQUENCE [LARGE SCALE GENOMIC DNA]</scope>
    <source>
        <strain evidence="4 5">Costa Rica</strain>
    </source>
</reference>
<sequence length="416" mass="46055">MRKEIIDGKALYFGEYNFTGLESLVEESHKKESDSGERMREMIVLRIHKQYGVDYIPSVIPVEMSSDGRCLCPTSEQHGACSCIAADWKRVRLQHPTSVLIVYSHDCPQHDAAVIALAELLRDTFKMKVHVIVINSIGSCYRVQARCLGEETVERVEKSPLDGIFLSQIDLVLQHARVVSARFSYTPSSFTLFALSPLLQYTIPENLGLFVASLSESQLRNDPRLAGYDPSLARLRTAIAAMTQLIDSDPKWFQKSHHRVKRVIAKTPFDTSFARLSRQADGIDTPPSTVQSLTFHSCCSNATDSMSKSASHAMLGTSPLEEDAKPLLAEPDEEETTDEKQGAGSVSAFNTLCAENTASEHEAHERLRLTVPSHDDTSHLQSEEMTTEPPSRQKNDVIADNDSGMVSDLTSGQLSV</sequence>
<feature type="compositionally biased region" description="Basic and acidic residues" evidence="2">
    <location>
        <begin position="359"/>
        <end position="382"/>
    </location>
</feature>
<keyword evidence="5" id="KW-1185">Reference proteome</keyword>